<gene>
    <name evidence="2" type="ORF">H1P_6340019</name>
</gene>
<dbReference type="EMBL" id="CAACVJ010000595">
    <property type="protein sequence ID" value="VEP17690.1"/>
    <property type="molecule type" value="Genomic_DNA"/>
</dbReference>
<keyword evidence="1" id="KW-0175">Coiled coil</keyword>
<name>A0A563W1Z9_9CYAN</name>
<evidence type="ECO:0000313" key="3">
    <source>
        <dbReference type="Proteomes" id="UP000320055"/>
    </source>
</evidence>
<evidence type="ECO:0000313" key="2">
    <source>
        <dbReference type="EMBL" id="VEP17690.1"/>
    </source>
</evidence>
<protein>
    <submittedName>
        <fullName evidence="2">Uncharacterized protein</fullName>
    </submittedName>
</protein>
<reference evidence="2 3" key="1">
    <citation type="submission" date="2019-01" db="EMBL/GenBank/DDBJ databases">
        <authorList>
            <person name="Brito A."/>
        </authorList>
    </citation>
    <scope>NUCLEOTIDE SEQUENCE [LARGE SCALE GENOMIC DNA]</scope>
    <source>
        <strain evidence="2">1</strain>
    </source>
</reference>
<organism evidence="2 3">
    <name type="scientific">Hyella patelloides LEGE 07179</name>
    <dbReference type="NCBI Taxonomy" id="945734"/>
    <lineage>
        <taxon>Bacteria</taxon>
        <taxon>Bacillati</taxon>
        <taxon>Cyanobacteriota</taxon>
        <taxon>Cyanophyceae</taxon>
        <taxon>Pleurocapsales</taxon>
        <taxon>Hyellaceae</taxon>
        <taxon>Hyella</taxon>
    </lineage>
</organism>
<sequence length="54" mass="6167">MSDLSISVKQGNREIQELERIDQQANLETKPNTFVLFLTVEIIPANRRVRRGAA</sequence>
<feature type="coiled-coil region" evidence="1">
    <location>
        <begin position="1"/>
        <end position="28"/>
    </location>
</feature>
<dbReference type="RefSeq" id="WP_186376323.1">
    <property type="nucleotide sequence ID" value="NZ_LR214367.1"/>
</dbReference>
<keyword evidence="3" id="KW-1185">Reference proteome</keyword>
<accession>A0A563W1Z9</accession>
<proteinExistence type="predicted"/>
<dbReference type="Proteomes" id="UP000320055">
    <property type="component" value="Unassembled WGS sequence"/>
</dbReference>
<evidence type="ECO:0000256" key="1">
    <source>
        <dbReference type="SAM" id="Coils"/>
    </source>
</evidence>
<dbReference type="AlphaFoldDB" id="A0A563W1Z9"/>